<proteinExistence type="predicted"/>
<evidence type="ECO:0000313" key="1">
    <source>
        <dbReference type="EMBL" id="AGK61980.1"/>
    </source>
</evidence>
<keyword evidence="2" id="KW-1185">Reference proteome</keyword>
<dbReference type="KEGG" id="ast:Asulf_02015"/>
<dbReference type="AlphaFoldDB" id="N0BNS2"/>
<dbReference type="HOGENOM" id="CLU_2340000_0_0_2"/>
<organism evidence="1 2">
    <name type="scientific">Archaeoglobus sulfaticallidus PM70-1</name>
    <dbReference type="NCBI Taxonomy" id="387631"/>
    <lineage>
        <taxon>Archaea</taxon>
        <taxon>Methanobacteriati</taxon>
        <taxon>Methanobacteriota</taxon>
        <taxon>Archaeoglobi</taxon>
        <taxon>Archaeoglobales</taxon>
        <taxon>Archaeoglobaceae</taxon>
        <taxon>Archaeoglobus</taxon>
    </lineage>
</organism>
<dbReference type="STRING" id="387631.Asulf_02015"/>
<sequence length="94" mass="11005">MKFRIVKIELKDDDFVRVWMKKEVKSATVMPENILSDPMKIIELGKQVSTAYLKAMEEVMEYDAIITIDYTEYNEMDLKVGDVVEIEIKHSEKS</sequence>
<dbReference type="GeneID" id="15393649"/>
<reference evidence="1 2" key="1">
    <citation type="journal article" date="2013" name="Genome Announc.">
        <title>Complete Genome Sequence of the Thermophilic and Facultatively Chemolithoautotrophic Sulfate Reducer Archaeoglobus sulfaticallidus Strain PM70-1T.</title>
        <authorList>
            <person name="Stokke R."/>
            <person name="Hocking W.P."/>
            <person name="Steinsbu B.O."/>
            <person name="Steen I.H."/>
        </authorList>
    </citation>
    <scope>NUCLEOTIDE SEQUENCE [LARGE SCALE GENOMIC DNA]</scope>
    <source>
        <strain evidence="1">PM70-1</strain>
    </source>
</reference>
<evidence type="ECO:0000313" key="2">
    <source>
        <dbReference type="Proteomes" id="UP000013307"/>
    </source>
</evidence>
<dbReference type="eggNOG" id="arCOG10387">
    <property type="taxonomic scope" value="Archaea"/>
</dbReference>
<accession>N0BNS2</accession>
<dbReference type="Proteomes" id="UP000013307">
    <property type="component" value="Chromosome"/>
</dbReference>
<protein>
    <submittedName>
        <fullName evidence="1">Uncharacterized protein</fullName>
    </submittedName>
</protein>
<gene>
    <name evidence="1" type="ORF">Asulf_02015</name>
</gene>
<dbReference type="RefSeq" id="WP_015591576.1">
    <property type="nucleotide sequence ID" value="NC_021169.1"/>
</dbReference>
<name>N0BNS2_9EURY</name>
<dbReference type="EMBL" id="CP005290">
    <property type="protein sequence ID" value="AGK61980.1"/>
    <property type="molecule type" value="Genomic_DNA"/>
</dbReference>
<dbReference type="OrthoDB" id="50378at2157"/>